<accession>A0A9W8BL08</accession>
<dbReference type="AlphaFoldDB" id="A0A9W8BL08"/>
<dbReference type="InterPro" id="IPR005365">
    <property type="entry name" value="Npr3"/>
</dbReference>
<keyword evidence="1" id="KW-0469">Meiosis</keyword>
<sequence length="813" mass="89195">MDAGKAILGVFLATYSSNGDYLPLQYPVSQHEYECGSVLLERAEVGGDGAAAAVAELEKGTGGQARMDQTMHGFDGRFLAQLFSPRPSMSDQRFQVAIDKVLFVGHPLRDDPLEKTQDPDYYDAEQDDAETMSRLASLVEMEGWKVDSELVVRRDANPAGTKLLADLGLMNLMLNREPSETGDSAISEGERVVRDSREWKRRGYQKRVYPRLFHVVFMLYNTAEGIEAVADGVYDHVLRRLTKTLMAEQMEANYVLTQSRLIRSLNEQAQAERFSSARYVHEAMRRSTLAANLIHLYTGLRRGEVVRLHVRKRIMLSLQVPGGKSLGERSSRERTPGPKGPGAKGPTPCPHTPAASDWSADGGRSVAPEPQELWGAPNALPGRAAHASSGHRLPPPAPHQALLLLGSPERVRRRLAEADASPTLVAVVEHASPTKPLAALHTAVDCSFAQLSRVVAHLVYWGVARLICPVSLRHTYVAAAAPTAALRERFARQGFSFGPLPRLLARLHPPRAAGLVLEDVAGGVPCPPARRAEFRDALAFLLREGAVAQRHTWPVLLVPSHVKLNLSEPQFVQLAVYWFRTLHAEHPALLAAFPRALLDRAACDALRADDSHAHAAAAAIARAARDAESALSLARVMRRLAQSRLRDARADLTRAKHGRALRRVERRLAAEERAVAAFCDRVDAAATRAWRPPASPDPAADCESAAPADSASWYAVIRRDPDLAELAREIVDRYVALVPTDAPPLRSDAERRYIANLVAAKPASLQDWFARHSHLFTGANHLVRLVDAEQIAPARIEAMLREFGPAVLLPQHT</sequence>
<dbReference type="GO" id="GO:0051321">
    <property type="term" value="P:meiotic cell cycle"/>
    <property type="evidence" value="ECO:0007669"/>
    <property type="project" value="UniProtKB-UniRule"/>
</dbReference>
<dbReference type="GO" id="GO:0034198">
    <property type="term" value="P:cellular response to amino acid starvation"/>
    <property type="evidence" value="ECO:0007669"/>
    <property type="project" value="TreeGrafter"/>
</dbReference>
<organism evidence="3 4">
    <name type="scientific">Coemansia thaxteri</name>
    <dbReference type="NCBI Taxonomy" id="2663907"/>
    <lineage>
        <taxon>Eukaryota</taxon>
        <taxon>Fungi</taxon>
        <taxon>Fungi incertae sedis</taxon>
        <taxon>Zoopagomycota</taxon>
        <taxon>Kickxellomycotina</taxon>
        <taxon>Kickxellomycetes</taxon>
        <taxon>Kickxellales</taxon>
        <taxon>Kickxellaceae</taxon>
        <taxon>Coemansia</taxon>
    </lineage>
</organism>
<comment type="caution">
    <text evidence="3">The sequence shown here is derived from an EMBL/GenBank/DDBJ whole genome shotgun (WGS) entry which is preliminary data.</text>
</comment>
<dbReference type="GO" id="GO:0005774">
    <property type="term" value="C:vacuolar membrane"/>
    <property type="evidence" value="ECO:0007669"/>
    <property type="project" value="UniProtKB-SubCell"/>
</dbReference>
<comment type="subcellular location">
    <subcellularLocation>
        <location evidence="1">Vacuole membrane</location>
        <topology evidence="1">Peripheral membrane protein</topology>
    </subcellularLocation>
</comment>
<evidence type="ECO:0000256" key="2">
    <source>
        <dbReference type="SAM" id="MobiDB-lite"/>
    </source>
</evidence>
<protein>
    <recommendedName>
        <fullName evidence="1">Nitrogen permease regulator 3</fullName>
    </recommendedName>
    <alternativeName>
        <fullName evidence="1">Required for meiotic nuclear division protein 11</fullName>
    </alternativeName>
</protein>
<feature type="compositionally biased region" description="Basic and acidic residues" evidence="2">
    <location>
        <begin position="326"/>
        <end position="336"/>
    </location>
</feature>
<dbReference type="OrthoDB" id="18648at2759"/>
<evidence type="ECO:0000256" key="1">
    <source>
        <dbReference type="RuleBase" id="RU368069"/>
    </source>
</evidence>
<feature type="region of interest" description="Disordered" evidence="2">
    <location>
        <begin position="321"/>
        <end position="396"/>
    </location>
</feature>
<dbReference type="Pfam" id="PF03666">
    <property type="entry name" value="NPR3"/>
    <property type="match status" value="1"/>
</dbReference>
<dbReference type="GO" id="GO:0010508">
    <property type="term" value="P:positive regulation of autophagy"/>
    <property type="evidence" value="ECO:0007669"/>
    <property type="project" value="TreeGrafter"/>
</dbReference>
<dbReference type="Proteomes" id="UP001150907">
    <property type="component" value="Unassembled WGS sequence"/>
</dbReference>
<dbReference type="PANTHER" id="PTHR13153">
    <property type="entry name" value="CGTHBA PROTEIN -14 GENE PROTEIN"/>
    <property type="match status" value="1"/>
</dbReference>
<dbReference type="PANTHER" id="PTHR13153:SF5">
    <property type="entry name" value="GATOR COMPLEX PROTEIN NPRL3"/>
    <property type="match status" value="1"/>
</dbReference>
<dbReference type="GO" id="GO:1904262">
    <property type="term" value="P:negative regulation of TORC1 signaling"/>
    <property type="evidence" value="ECO:0007669"/>
    <property type="project" value="TreeGrafter"/>
</dbReference>
<dbReference type="GO" id="GO:1990130">
    <property type="term" value="C:GATOR1 complex"/>
    <property type="evidence" value="ECO:0007669"/>
    <property type="project" value="TreeGrafter"/>
</dbReference>
<evidence type="ECO:0000313" key="4">
    <source>
        <dbReference type="Proteomes" id="UP001150907"/>
    </source>
</evidence>
<keyword evidence="1" id="KW-0732">Signal</keyword>
<name>A0A9W8BL08_9FUNG</name>
<reference evidence="3" key="1">
    <citation type="submission" date="2022-07" db="EMBL/GenBank/DDBJ databases">
        <title>Phylogenomic reconstructions and comparative analyses of Kickxellomycotina fungi.</title>
        <authorList>
            <person name="Reynolds N.K."/>
            <person name="Stajich J.E."/>
            <person name="Barry K."/>
            <person name="Grigoriev I.V."/>
            <person name="Crous P."/>
            <person name="Smith M.E."/>
        </authorList>
    </citation>
    <scope>NUCLEOTIDE SEQUENCE</scope>
    <source>
        <strain evidence="3">IMI 214461</strain>
    </source>
</reference>
<dbReference type="EMBL" id="JANBQF010000088">
    <property type="protein sequence ID" value="KAJ2005718.1"/>
    <property type="molecule type" value="Genomic_DNA"/>
</dbReference>
<dbReference type="GO" id="GO:0038202">
    <property type="term" value="P:TORC1 signaling"/>
    <property type="evidence" value="ECO:0007669"/>
    <property type="project" value="TreeGrafter"/>
</dbReference>
<comment type="function">
    <text evidence="1">Mediates inactivation of the TORC1 complex in response to amino acid starvation. Required for meiotic nuclear division.</text>
</comment>
<proteinExistence type="inferred from homology"/>
<evidence type="ECO:0000313" key="3">
    <source>
        <dbReference type="EMBL" id="KAJ2005718.1"/>
    </source>
</evidence>
<comment type="similarity">
    <text evidence="1">Belongs to the NPR3 family.</text>
</comment>
<keyword evidence="4" id="KW-1185">Reference proteome</keyword>
<gene>
    <name evidence="3" type="primary">npr3</name>
    <name evidence="3" type="ORF">H4R26_001803</name>
</gene>